<dbReference type="CTD" id="182220"/>
<dbReference type="InterPro" id="IPR053286">
    <property type="entry name" value="Nematode_rcpt-like_srab"/>
</dbReference>
<dbReference type="WormBase" id="C04F5.4">
    <property type="protein sequence ID" value="CE19668"/>
    <property type="gene ID" value="WBGene00015446"/>
    <property type="gene designation" value="srab-1"/>
</dbReference>
<dbReference type="PANTHER" id="PTHR46561">
    <property type="entry name" value="SERPENTINE RECEPTOR, CLASS AB (CLASS A-LIKE)-RELATED"/>
    <property type="match status" value="1"/>
</dbReference>
<sequence length="341" mass="39667">MPNETDCQVMAEVATSSFLRTSLGMTTLLCILCVPCTIYSFLAIQKATKLHFNSKCIFHTLTIFAFIHMIVRIILHGKDLLNYVGPWMSGCEIFPSRSRCELRKLYKISAFVVEVTPFVLTAERFVATFRARHYENRYKWCGVLLNIFHISLALFLFTIQSSEKVGGDIIYYCWMSSTGNRYMLNLPIFVIVFSQLITIPALLYLLRKNEKFREASLQKRSTLSQRYQLSQNLQTLTKFRIVSTVTWIYVTYNAAATFGVHFFLKSMSSAGQFAIIEIVHCLPLYYLILIFLMVKEDKKPHRQFSIKVDHYEPQYFNDLQKFFDQSFDKVKKTKSVTFVVS</sequence>
<protein>
    <submittedName>
        <fullName evidence="6">G_PROTEIN_RECEP_F1_2 domain-containing protein</fullName>
    </submittedName>
</protein>
<evidence type="ECO:0000256" key="5">
    <source>
        <dbReference type="SAM" id="Phobius"/>
    </source>
</evidence>
<dbReference type="HOGENOM" id="CLU_070163_1_0_1"/>
<dbReference type="Proteomes" id="UP000001940">
    <property type="component" value="Chromosome V"/>
</dbReference>
<evidence type="ECO:0000313" key="8">
    <source>
        <dbReference type="WormBase" id="C04F5.4"/>
    </source>
</evidence>
<dbReference type="PANTHER" id="PTHR46561:SF10">
    <property type="entry name" value="G_PROTEIN_RECEP_F1_2 DOMAIN-CONTAINING PROTEIN-RELATED"/>
    <property type="match status" value="1"/>
</dbReference>
<dbReference type="OrthoDB" id="5834764at2759"/>
<dbReference type="eggNOG" id="ENOG502TJHJ">
    <property type="taxonomic scope" value="Eukaryota"/>
</dbReference>
<accession>Q9GZD4</accession>
<evidence type="ECO:0000256" key="2">
    <source>
        <dbReference type="ARBA" id="ARBA00022692"/>
    </source>
</evidence>
<dbReference type="PIR" id="T33767">
    <property type="entry name" value="T33767"/>
</dbReference>
<dbReference type="PaxDb" id="6239-C04F5.4"/>
<dbReference type="GeneID" id="182220"/>
<dbReference type="Pfam" id="PF10292">
    <property type="entry name" value="7TM_GPCR_Srab"/>
    <property type="match status" value="1"/>
</dbReference>
<comment type="subcellular location">
    <subcellularLocation>
        <location evidence="1">Membrane</location>
        <topology evidence="1">Multi-pass membrane protein</topology>
    </subcellularLocation>
</comment>
<dbReference type="RefSeq" id="NP_504366.1">
    <property type="nucleotide sequence ID" value="NM_071965.1"/>
</dbReference>
<evidence type="ECO:0000256" key="4">
    <source>
        <dbReference type="ARBA" id="ARBA00023136"/>
    </source>
</evidence>
<dbReference type="OMA" id="KCIFITH"/>
<dbReference type="PhylomeDB" id="Q9GZD4"/>
<dbReference type="EMBL" id="BX284605">
    <property type="protein sequence ID" value="CCD63014.1"/>
    <property type="molecule type" value="Genomic_DNA"/>
</dbReference>
<evidence type="ECO:0000313" key="6">
    <source>
        <dbReference type="EMBL" id="CCD63014.1"/>
    </source>
</evidence>
<keyword evidence="4 5" id="KW-0472">Membrane</keyword>
<dbReference type="GO" id="GO:0016020">
    <property type="term" value="C:membrane"/>
    <property type="evidence" value="ECO:0007669"/>
    <property type="project" value="UniProtKB-SubCell"/>
</dbReference>
<reference evidence="6 7" key="1">
    <citation type="journal article" date="1998" name="Science">
        <title>Genome sequence of the nematode C. elegans: a platform for investigating biology.</title>
        <authorList>
            <consortium name="The C. elegans sequencing consortium"/>
            <person name="Sulson J.E."/>
            <person name="Waterston R."/>
        </authorList>
    </citation>
    <scope>NUCLEOTIDE SEQUENCE [LARGE SCALE GENOMIC DNA]</scope>
    <source>
        <strain evidence="6 7">Bristol N2</strain>
    </source>
</reference>
<dbReference type="InParanoid" id="Q9GZD4"/>
<dbReference type="KEGG" id="cel:CELE_C04F5.4"/>
<feature type="transmembrane region" description="Helical" evidence="5">
    <location>
        <begin position="270"/>
        <end position="294"/>
    </location>
</feature>
<dbReference type="AlphaFoldDB" id="Q9GZD4"/>
<gene>
    <name evidence="6 8" type="primary">srab-1</name>
    <name evidence="8" type="ORF">C04F5.4</name>
    <name evidence="6" type="ORF">CELE_C04F5.4</name>
</gene>
<dbReference type="AGR" id="WB:WBGene00015446"/>
<dbReference type="FunCoup" id="Q9GZD4">
    <property type="interactions" value="4"/>
</dbReference>
<keyword evidence="7" id="KW-1185">Reference proteome</keyword>
<evidence type="ECO:0000313" key="7">
    <source>
        <dbReference type="Proteomes" id="UP000001940"/>
    </source>
</evidence>
<feature type="transmembrane region" description="Helical" evidence="5">
    <location>
        <begin position="56"/>
        <end position="75"/>
    </location>
</feature>
<feature type="transmembrane region" description="Helical" evidence="5">
    <location>
        <begin position="241"/>
        <end position="264"/>
    </location>
</feature>
<organism evidence="6 7">
    <name type="scientific">Caenorhabditis elegans</name>
    <dbReference type="NCBI Taxonomy" id="6239"/>
    <lineage>
        <taxon>Eukaryota</taxon>
        <taxon>Metazoa</taxon>
        <taxon>Ecdysozoa</taxon>
        <taxon>Nematoda</taxon>
        <taxon>Chromadorea</taxon>
        <taxon>Rhabditida</taxon>
        <taxon>Rhabditina</taxon>
        <taxon>Rhabditomorpha</taxon>
        <taxon>Rhabditoidea</taxon>
        <taxon>Rhabditidae</taxon>
        <taxon>Peloderinae</taxon>
        <taxon>Caenorhabditis</taxon>
    </lineage>
</organism>
<name>Q9GZD4_CAEEL</name>
<keyword evidence="3 5" id="KW-1133">Transmembrane helix</keyword>
<dbReference type="STRING" id="6239.C04F5.4.1"/>
<feature type="transmembrane region" description="Helical" evidence="5">
    <location>
        <begin position="182"/>
        <end position="206"/>
    </location>
</feature>
<feature type="transmembrane region" description="Helical" evidence="5">
    <location>
        <begin position="105"/>
        <end position="122"/>
    </location>
</feature>
<dbReference type="UCSC" id="C04F5.4">
    <property type="organism name" value="c. elegans"/>
</dbReference>
<keyword evidence="2 5" id="KW-0812">Transmembrane</keyword>
<feature type="transmembrane region" description="Helical" evidence="5">
    <location>
        <begin position="143"/>
        <end position="162"/>
    </location>
</feature>
<proteinExistence type="predicted"/>
<evidence type="ECO:0000256" key="3">
    <source>
        <dbReference type="ARBA" id="ARBA00022989"/>
    </source>
</evidence>
<evidence type="ECO:0000256" key="1">
    <source>
        <dbReference type="ARBA" id="ARBA00004141"/>
    </source>
</evidence>
<dbReference type="InterPro" id="IPR019408">
    <property type="entry name" value="7TM_GPCR_serpentine_rcpt_Srab"/>
</dbReference>
<feature type="transmembrane region" description="Helical" evidence="5">
    <location>
        <begin position="23"/>
        <end position="44"/>
    </location>
</feature>